<comment type="caution">
    <text evidence="1">The sequence shown here is derived from an EMBL/GenBank/DDBJ whole genome shotgun (WGS) entry which is preliminary data.</text>
</comment>
<dbReference type="EMBL" id="JBFOLJ010000003">
    <property type="protein sequence ID" value="KAL2548689.1"/>
    <property type="molecule type" value="Genomic_DNA"/>
</dbReference>
<keyword evidence="2" id="KW-1185">Reference proteome</keyword>
<name>A0ABD1WG80_9LAMI</name>
<gene>
    <name evidence="1" type="ORF">Fot_10219</name>
</gene>
<organism evidence="1 2">
    <name type="scientific">Forsythia ovata</name>
    <dbReference type="NCBI Taxonomy" id="205694"/>
    <lineage>
        <taxon>Eukaryota</taxon>
        <taxon>Viridiplantae</taxon>
        <taxon>Streptophyta</taxon>
        <taxon>Embryophyta</taxon>
        <taxon>Tracheophyta</taxon>
        <taxon>Spermatophyta</taxon>
        <taxon>Magnoliopsida</taxon>
        <taxon>eudicotyledons</taxon>
        <taxon>Gunneridae</taxon>
        <taxon>Pentapetalae</taxon>
        <taxon>asterids</taxon>
        <taxon>lamiids</taxon>
        <taxon>Lamiales</taxon>
        <taxon>Oleaceae</taxon>
        <taxon>Forsythieae</taxon>
        <taxon>Forsythia</taxon>
    </lineage>
</organism>
<evidence type="ECO:0000313" key="2">
    <source>
        <dbReference type="Proteomes" id="UP001604277"/>
    </source>
</evidence>
<accession>A0ABD1WG80</accession>
<dbReference type="AlphaFoldDB" id="A0ABD1WG80"/>
<sequence length="122" mass="13895">MSGGDEEAQIDRLLIDLLVNIFALFTCFEDLAQFQEHLPDRKCYYVPLLENHLLTSVLTSDINQANDYVIDSLFLLPELNNPDIRVGRVSFTQGIPDLIRRRVSNDLAHLAFAEKGIKPTHK</sequence>
<evidence type="ECO:0000313" key="1">
    <source>
        <dbReference type="EMBL" id="KAL2548689.1"/>
    </source>
</evidence>
<proteinExistence type="predicted"/>
<protein>
    <submittedName>
        <fullName evidence="1">Uncharacterized protein</fullName>
    </submittedName>
</protein>
<reference evidence="2" key="1">
    <citation type="submission" date="2024-07" db="EMBL/GenBank/DDBJ databases">
        <title>Two chromosome-level genome assemblies of Korean endemic species Abeliophyllum distichum and Forsythia ovata (Oleaceae).</title>
        <authorList>
            <person name="Jang H."/>
        </authorList>
    </citation>
    <scope>NUCLEOTIDE SEQUENCE [LARGE SCALE GENOMIC DNA]</scope>
</reference>
<dbReference type="Proteomes" id="UP001604277">
    <property type="component" value="Unassembled WGS sequence"/>
</dbReference>